<feature type="transmembrane region" description="Helical" evidence="5">
    <location>
        <begin position="71"/>
        <end position="97"/>
    </location>
</feature>
<evidence type="ECO:0000313" key="7">
    <source>
        <dbReference type="EMBL" id="SKB34238.1"/>
    </source>
</evidence>
<feature type="domain" description="Yip1" evidence="6">
    <location>
        <begin position="10"/>
        <end position="178"/>
    </location>
</feature>
<organism evidence="7 8">
    <name type="scientific">Sphingopyxis flava</name>
    <dbReference type="NCBI Taxonomy" id="1507287"/>
    <lineage>
        <taxon>Bacteria</taxon>
        <taxon>Pseudomonadati</taxon>
        <taxon>Pseudomonadota</taxon>
        <taxon>Alphaproteobacteria</taxon>
        <taxon>Sphingomonadales</taxon>
        <taxon>Sphingomonadaceae</taxon>
        <taxon>Sphingopyxis</taxon>
    </lineage>
</organism>
<feature type="transmembrane region" description="Helical" evidence="5">
    <location>
        <begin position="132"/>
        <end position="150"/>
    </location>
</feature>
<comment type="subcellular location">
    <subcellularLocation>
        <location evidence="1">Membrane</location>
        <topology evidence="1">Multi-pass membrane protein</topology>
    </subcellularLocation>
</comment>
<feature type="transmembrane region" description="Helical" evidence="5">
    <location>
        <begin position="32"/>
        <end position="51"/>
    </location>
</feature>
<feature type="transmembrane region" description="Helical" evidence="5">
    <location>
        <begin position="162"/>
        <end position="188"/>
    </location>
</feature>
<evidence type="ECO:0000256" key="4">
    <source>
        <dbReference type="ARBA" id="ARBA00023136"/>
    </source>
</evidence>
<evidence type="ECO:0000256" key="2">
    <source>
        <dbReference type="ARBA" id="ARBA00022692"/>
    </source>
</evidence>
<keyword evidence="2 5" id="KW-0812">Transmembrane</keyword>
<accession>A0A1T5AGY2</accession>
<proteinExistence type="predicted"/>
<evidence type="ECO:0000259" key="6">
    <source>
        <dbReference type="Pfam" id="PF04893"/>
    </source>
</evidence>
<reference evidence="8" key="1">
    <citation type="submission" date="2017-02" db="EMBL/GenBank/DDBJ databases">
        <authorList>
            <person name="Varghese N."/>
            <person name="Submissions S."/>
        </authorList>
    </citation>
    <scope>NUCLEOTIDE SEQUENCE [LARGE SCALE GENOMIC DNA]</scope>
    <source>
        <strain evidence="8">R11H</strain>
    </source>
</reference>
<evidence type="ECO:0000256" key="5">
    <source>
        <dbReference type="SAM" id="Phobius"/>
    </source>
</evidence>
<dbReference type="OrthoDB" id="7423401at2"/>
<name>A0A1T5AGY2_9SPHN</name>
<dbReference type="Pfam" id="PF04893">
    <property type="entry name" value="Yip1"/>
    <property type="match status" value="1"/>
</dbReference>
<keyword evidence="3 5" id="KW-1133">Transmembrane helix</keyword>
<evidence type="ECO:0000256" key="1">
    <source>
        <dbReference type="ARBA" id="ARBA00004141"/>
    </source>
</evidence>
<dbReference type="InterPro" id="IPR006977">
    <property type="entry name" value="Yip1_dom"/>
</dbReference>
<keyword evidence="8" id="KW-1185">Reference proteome</keyword>
<sequence>MTDKLQRAKDMILRPQETWAAIEGETETVQSLYVPYVLVLAAIGPLAQLIGGQLFGYRFLTLTVHPPLGSAIVGALLSYVLTLIGVYVVALVIDGLAPTFGGVKNQIQALKVAVYSFTAAWLAGIFALVPPLAILGLAGLYSLYLLYLGLPRLMKAPDDKALVYTVVVVVVAIVLYLIIAAIAGALAMTQGPALAGSMSLR</sequence>
<gene>
    <name evidence="7" type="ORF">SAMN06295937_1003215</name>
</gene>
<protein>
    <submittedName>
        <fullName evidence="7">Yip1 domain-containing protein</fullName>
    </submittedName>
</protein>
<dbReference type="EMBL" id="FUYP01000003">
    <property type="protein sequence ID" value="SKB34238.1"/>
    <property type="molecule type" value="Genomic_DNA"/>
</dbReference>
<feature type="transmembrane region" description="Helical" evidence="5">
    <location>
        <begin position="109"/>
        <end position="126"/>
    </location>
</feature>
<evidence type="ECO:0000256" key="3">
    <source>
        <dbReference type="ARBA" id="ARBA00022989"/>
    </source>
</evidence>
<evidence type="ECO:0000313" key="8">
    <source>
        <dbReference type="Proteomes" id="UP000190044"/>
    </source>
</evidence>
<dbReference type="AlphaFoldDB" id="A0A1T5AGY2"/>
<keyword evidence="4 5" id="KW-0472">Membrane</keyword>
<dbReference type="GO" id="GO:0016020">
    <property type="term" value="C:membrane"/>
    <property type="evidence" value="ECO:0007669"/>
    <property type="project" value="UniProtKB-SubCell"/>
</dbReference>
<dbReference type="Proteomes" id="UP000190044">
    <property type="component" value="Unassembled WGS sequence"/>
</dbReference>